<dbReference type="GO" id="GO:0006777">
    <property type="term" value="P:Mo-molybdopterin cofactor biosynthetic process"/>
    <property type="evidence" value="ECO:0007669"/>
    <property type="project" value="InterPro"/>
</dbReference>
<evidence type="ECO:0000313" key="2">
    <source>
        <dbReference type="Proteomes" id="UP000094236"/>
    </source>
</evidence>
<keyword evidence="2" id="KW-1185">Reference proteome</keyword>
<protein>
    <submittedName>
        <fullName evidence="1">Uncharacterized protein</fullName>
    </submittedName>
</protein>
<dbReference type="CDD" id="cd00756">
    <property type="entry name" value="MoaE"/>
    <property type="match status" value="1"/>
</dbReference>
<dbReference type="STRING" id="669874.A0A1E4TX68"/>
<dbReference type="Proteomes" id="UP000094236">
    <property type="component" value="Unassembled WGS sequence"/>
</dbReference>
<accession>A0A1E4TX68</accession>
<dbReference type="Pfam" id="PF02391">
    <property type="entry name" value="MoaE"/>
    <property type="match status" value="1"/>
</dbReference>
<dbReference type="AlphaFoldDB" id="A0A1E4TX68"/>
<evidence type="ECO:0000313" key="1">
    <source>
        <dbReference type="EMBL" id="ODV96321.1"/>
    </source>
</evidence>
<gene>
    <name evidence="1" type="ORF">PACTADRAFT_41578</name>
</gene>
<dbReference type="EMBL" id="KV454013">
    <property type="protein sequence ID" value="ODV96321.1"/>
    <property type="molecule type" value="Genomic_DNA"/>
</dbReference>
<dbReference type="SUPFAM" id="SSF54690">
    <property type="entry name" value="Molybdopterin synthase subunit MoaE"/>
    <property type="match status" value="1"/>
</dbReference>
<dbReference type="PANTHER" id="PTHR23404">
    <property type="entry name" value="MOLYBDOPTERIN SYNTHASE RELATED"/>
    <property type="match status" value="1"/>
</dbReference>
<organism evidence="1 2">
    <name type="scientific">Pachysolen tannophilus NRRL Y-2460</name>
    <dbReference type="NCBI Taxonomy" id="669874"/>
    <lineage>
        <taxon>Eukaryota</taxon>
        <taxon>Fungi</taxon>
        <taxon>Dikarya</taxon>
        <taxon>Ascomycota</taxon>
        <taxon>Saccharomycotina</taxon>
        <taxon>Pichiomycetes</taxon>
        <taxon>Pachysolenaceae</taxon>
        <taxon>Pachysolen</taxon>
    </lineage>
</organism>
<dbReference type="InterPro" id="IPR003448">
    <property type="entry name" value="Mopterin_biosynth_MoaE"/>
</dbReference>
<dbReference type="Gene3D" id="3.90.1170.40">
    <property type="entry name" value="Molybdopterin biosynthesis MoaE subunit"/>
    <property type="match status" value="1"/>
</dbReference>
<sequence>MVDDSIKVYLKNEILESQEAINFVKSPEAGAIIFFGGTTRNNFESKIVTKLSYEAHHKLALKTIIKIAQTAKKNFADESVDKKIHKIFISHRLGVVPVSEESIIIALSSTHREEGWQAAMFILEEIKKKAEIWKNEIYEDGSSSWKENENSNVLIR</sequence>
<name>A0A1E4TX68_PACTA</name>
<dbReference type="InterPro" id="IPR036563">
    <property type="entry name" value="MoaE_sf"/>
</dbReference>
<dbReference type="OrthoDB" id="5531344at2759"/>
<proteinExistence type="predicted"/>
<reference evidence="2" key="1">
    <citation type="submission" date="2016-05" db="EMBL/GenBank/DDBJ databases">
        <title>Comparative genomics of biotechnologically important yeasts.</title>
        <authorList>
            <consortium name="DOE Joint Genome Institute"/>
            <person name="Riley R."/>
            <person name="Haridas S."/>
            <person name="Wolfe K.H."/>
            <person name="Lopes M.R."/>
            <person name="Hittinger C.T."/>
            <person name="Goker M."/>
            <person name="Salamov A."/>
            <person name="Wisecaver J."/>
            <person name="Long T.M."/>
            <person name="Aerts A.L."/>
            <person name="Barry K."/>
            <person name="Choi C."/>
            <person name="Clum A."/>
            <person name="Coughlan A.Y."/>
            <person name="Deshpande S."/>
            <person name="Douglass A.P."/>
            <person name="Hanson S.J."/>
            <person name="Klenk H.-P."/>
            <person name="Labutti K."/>
            <person name="Lapidus A."/>
            <person name="Lindquist E."/>
            <person name="Lipzen A."/>
            <person name="Meier-Kolthoff J.P."/>
            <person name="Ohm R.A."/>
            <person name="Otillar R.P."/>
            <person name="Pangilinan J."/>
            <person name="Peng Y."/>
            <person name="Rokas A."/>
            <person name="Rosa C.A."/>
            <person name="Scheuner C."/>
            <person name="Sibirny A.A."/>
            <person name="Slot J.C."/>
            <person name="Stielow J.B."/>
            <person name="Sun H."/>
            <person name="Kurtzman C.P."/>
            <person name="Blackwell M."/>
            <person name="Grigoriev I.V."/>
            <person name="Jeffries T.W."/>
        </authorList>
    </citation>
    <scope>NUCLEOTIDE SEQUENCE [LARGE SCALE GENOMIC DNA]</scope>
    <source>
        <strain evidence="2">NRRL Y-2460</strain>
    </source>
</reference>